<dbReference type="AlphaFoldDB" id="A0A4R4DR97"/>
<keyword evidence="3" id="KW-1185">Reference proteome</keyword>
<comment type="caution">
    <text evidence="2">The sequence shown here is derived from an EMBL/GenBank/DDBJ whole genome shotgun (WGS) entry which is preliminary data.</text>
</comment>
<feature type="signal peptide" evidence="1">
    <location>
        <begin position="1"/>
        <end position="21"/>
    </location>
</feature>
<dbReference type="Proteomes" id="UP000295023">
    <property type="component" value="Unassembled WGS sequence"/>
</dbReference>
<evidence type="ECO:0000313" key="3">
    <source>
        <dbReference type="Proteomes" id="UP000295023"/>
    </source>
</evidence>
<keyword evidence="1" id="KW-0732">Signal</keyword>
<dbReference type="OrthoDB" id="8089716at2"/>
<dbReference type="EMBL" id="SKBM01000004">
    <property type="protein sequence ID" value="TCZ64892.1"/>
    <property type="molecule type" value="Genomic_DNA"/>
</dbReference>
<sequence length="165" mass="17827">MRSRSRVIWLLCALLPGPALAAERIAVFDPELYDTSGEGLREDQQHRLHLLGEALRRALAESGRYEVVAIPEAVRARLASGPSLRSCAPCAPDAAAELGAGLAATMVVHKVSNLIISITVALREAPSGAPRAVHSAEIRGNTDESWLRGLRWILRNRLLPEASPK</sequence>
<dbReference type="RefSeq" id="WP_132285536.1">
    <property type="nucleotide sequence ID" value="NZ_SKBM01000004.1"/>
</dbReference>
<protein>
    <submittedName>
        <fullName evidence="2">DUF2380 domain-containing protein</fullName>
    </submittedName>
</protein>
<feature type="chain" id="PRO_5020346603" evidence="1">
    <location>
        <begin position="22"/>
        <end position="165"/>
    </location>
</feature>
<evidence type="ECO:0000256" key="1">
    <source>
        <dbReference type="SAM" id="SignalP"/>
    </source>
</evidence>
<accession>A0A4R4DR97</accession>
<evidence type="ECO:0000313" key="2">
    <source>
        <dbReference type="EMBL" id="TCZ64892.1"/>
    </source>
</evidence>
<proteinExistence type="predicted"/>
<name>A0A4R4DR97_9PROT</name>
<reference evidence="2 3" key="1">
    <citation type="submission" date="2019-03" db="EMBL/GenBank/DDBJ databases">
        <title>Paracraurococcus aquatilis NE82 genome sequence.</title>
        <authorList>
            <person name="Zhao Y."/>
            <person name="Du Z."/>
        </authorList>
    </citation>
    <scope>NUCLEOTIDE SEQUENCE [LARGE SCALE GENOMIC DNA]</scope>
    <source>
        <strain evidence="2 3">NE82</strain>
    </source>
</reference>
<dbReference type="InterPro" id="IPR021698">
    <property type="entry name" value="DUF3280"/>
</dbReference>
<dbReference type="Pfam" id="PF11684">
    <property type="entry name" value="DUF3280"/>
    <property type="match status" value="1"/>
</dbReference>
<organism evidence="2 3">
    <name type="scientific">Roseicella aquatilis</name>
    <dbReference type="NCBI Taxonomy" id="2527868"/>
    <lineage>
        <taxon>Bacteria</taxon>
        <taxon>Pseudomonadati</taxon>
        <taxon>Pseudomonadota</taxon>
        <taxon>Alphaproteobacteria</taxon>
        <taxon>Acetobacterales</taxon>
        <taxon>Roseomonadaceae</taxon>
        <taxon>Roseicella</taxon>
    </lineage>
</organism>
<gene>
    <name evidence="2" type="ORF">EXY23_05845</name>
</gene>